<feature type="signal peptide" evidence="5">
    <location>
        <begin position="1"/>
        <end position="20"/>
    </location>
</feature>
<dbReference type="GO" id="GO:0046872">
    <property type="term" value="F:metal ion binding"/>
    <property type="evidence" value="ECO:0007669"/>
    <property type="project" value="UniProtKB-KW"/>
</dbReference>
<keyword evidence="5" id="KW-0732">Signal</keyword>
<dbReference type="Gene3D" id="3.20.20.370">
    <property type="entry name" value="Glycoside hydrolase/deacetylase"/>
    <property type="match status" value="1"/>
</dbReference>
<dbReference type="EMBL" id="HACM01003996">
    <property type="protein sequence ID" value="CRZ04438.1"/>
    <property type="molecule type" value="Transcribed_RNA"/>
</dbReference>
<feature type="chain" id="PRO_5005222749" description="NodB homology domain-containing protein" evidence="5">
    <location>
        <begin position="21"/>
        <end position="480"/>
    </location>
</feature>
<dbReference type="InterPro" id="IPR050248">
    <property type="entry name" value="Polysacc_deacetylase_ArnD"/>
</dbReference>
<dbReference type="CDD" id="cd10917">
    <property type="entry name" value="CE4_NodB_like_6s_7s"/>
    <property type="match status" value="1"/>
</dbReference>
<protein>
    <recommendedName>
        <fullName evidence="6">NodB homology domain-containing protein</fullName>
    </recommendedName>
</protein>
<keyword evidence="4" id="KW-0472">Membrane</keyword>
<name>A0A0H5QQZ5_9EUKA</name>
<dbReference type="GO" id="GO:0004099">
    <property type="term" value="F:chitin deacetylase activity"/>
    <property type="evidence" value="ECO:0007669"/>
    <property type="project" value="UniProtKB-ARBA"/>
</dbReference>
<keyword evidence="2" id="KW-0378">Hydrolase</keyword>
<dbReference type="GO" id="GO:0016020">
    <property type="term" value="C:membrane"/>
    <property type="evidence" value="ECO:0007669"/>
    <property type="project" value="TreeGrafter"/>
</dbReference>
<feature type="transmembrane region" description="Helical" evidence="4">
    <location>
        <begin position="457"/>
        <end position="475"/>
    </location>
</feature>
<evidence type="ECO:0000256" key="2">
    <source>
        <dbReference type="ARBA" id="ARBA00022801"/>
    </source>
</evidence>
<dbReference type="InterPro" id="IPR011330">
    <property type="entry name" value="Glyco_hydro/deAcase_b/a-brl"/>
</dbReference>
<dbReference type="SUPFAM" id="SSF88713">
    <property type="entry name" value="Glycoside hydrolase/deacetylase"/>
    <property type="match status" value="1"/>
</dbReference>
<dbReference type="PROSITE" id="PS51677">
    <property type="entry name" value="NODB"/>
    <property type="match status" value="1"/>
</dbReference>
<evidence type="ECO:0000256" key="1">
    <source>
        <dbReference type="ARBA" id="ARBA00022723"/>
    </source>
</evidence>
<evidence type="ECO:0000256" key="3">
    <source>
        <dbReference type="SAM" id="MobiDB-lite"/>
    </source>
</evidence>
<dbReference type="InterPro" id="IPR002509">
    <property type="entry name" value="NODB_dom"/>
</dbReference>
<evidence type="ECO:0000313" key="7">
    <source>
        <dbReference type="EMBL" id="CRZ04438.1"/>
    </source>
</evidence>
<feature type="compositionally biased region" description="Low complexity" evidence="3">
    <location>
        <begin position="413"/>
        <end position="432"/>
    </location>
</feature>
<feature type="domain" description="NodB homology" evidence="6">
    <location>
        <begin position="199"/>
        <end position="382"/>
    </location>
</feature>
<evidence type="ECO:0000259" key="6">
    <source>
        <dbReference type="PROSITE" id="PS51677"/>
    </source>
</evidence>
<dbReference type="GO" id="GO:0005975">
    <property type="term" value="P:carbohydrate metabolic process"/>
    <property type="evidence" value="ECO:0007669"/>
    <property type="project" value="InterPro"/>
</dbReference>
<sequence length="480" mass="52514">MHQQLQFIALAIFLCSGTLSVKLQDVVAGESDGTMVTMTTPSVGRYNVAAANPDAYVRFTMAKGCYDLTPFAYLRMRAWAPSGVEFTIDLRQGFPDCRLDAWPYVEKSASALISHYTQKGAFDGSPDGQLVYIPLSHFDVDMSKIIQVYVSHFYTLPAIPGAVTSASFGDIEFTNEAPTTPSPNKMAQNPTASSCLEPYTFAVTFDNQYSGNIDRILNVLAKENAKCTIFQIGGELKENDTAMKRAVKEGHQVAAHSWTHPDFDILMEPEIRKEMDLTDQVMRKILGIETKWFRPPFGHQDPRVRGILNQMGYVSIIWDIDSTDAFNKENAPQIWNRIQARIDRMIPSRAGGVLLLHNDINASADIVEQAIQYAKSKGFTKFVTVESCMNGKFDAYLGKSATTTSNVAPSTRASPKAASVASSSSTPTPQAAMNNANGATVPSNGEVQKEIAGQTSGAVMATSAIFIAMLIWMVIPARID</sequence>
<keyword evidence="1" id="KW-0479">Metal-binding</keyword>
<feature type="non-terminal residue" evidence="7">
    <location>
        <position position="480"/>
    </location>
</feature>
<dbReference type="PANTHER" id="PTHR10587">
    <property type="entry name" value="GLYCOSYL TRANSFERASE-RELATED"/>
    <property type="match status" value="1"/>
</dbReference>
<keyword evidence="4" id="KW-0812">Transmembrane</keyword>
<dbReference type="PANTHER" id="PTHR10587:SF133">
    <property type="entry name" value="CHITIN DEACETYLASE 1-RELATED"/>
    <property type="match status" value="1"/>
</dbReference>
<evidence type="ECO:0000256" key="4">
    <source>
        <dbReference type="SAM" id="Phobius"/>
    </source>
</evidence>
<keyword evidence="4" id="KW-1133">Transmembrane helix</keyword>
<feature type="compositionally biased region" description="Polar residues" evidence="3">
    <location>
        <begin position="433"/>
        <end position="443"/>
    </location>
</feature>
<proteinExistence type="predicted"/>
<feature type="region of interest" description="Disordered" evidence="3">
    <location>
        <begin position="404"/>
        <end position="443"/>
    </location>
</feature>
<dbReference type="AlphaFoldDB" id="A0A0H5QQZ5"/>
<organism evidence="7">
    <name type="scientific">Spongospora subterranea</name>
    <dbReference type="NCBI Taxonomy" id="70186"/>
    <lineage>
        <taxon>Eukaryota</taxon>
        <taxon>Sar</taxon>
        <taxon>Rhizaria</taxon>
        <taxon>Endomyxa</taxon>
        <taxon>Phytomyxea</taxon>
        <taxon>Plasmodiophorida</taxon>
        <taxon>Plasmodiophoridae</taxon>
        <taxon>Spongospora</taxon>
    </lineage>
</organism>
<accession>A0A0H5QQZ5</accession>
<reference evidence="7" key="1">
    <citation type="submission" date="2015-04" db="EMBL/GenBank/DDBJ databases">
        <title>The genome sequence of the plant pathogenic Rhizarian Plasmodiophora brassicae reveals insights in its biotrophic life cycle and the origin of chitin synthesis.</title>
        <authorList>
            <person name="Schwelm A."/>
            <person name="Fogelqvist J."/>
            <person name="Knaust A."/>
            <person name="Julke S."/>
            <person name="Lilja T."/>
            <person name="Dhandapani V."/>
            <person name="Bonilla-Rosso G."/>
            <person name="Karlsson M."/>
            <person name="Shevchenko A."/>
            <person name="Choi S.R."/>
            <person name="Kim H.G."/>
            <person name="Park J.Y."/>
            <person name="Lim Y.P."/>
            <person name="Ludwig-Muller J."/>
            <person name="Dixelius C."/>
        </authorList>
    </citation>
    <scope>NUCLEOTIDE SEQUENCE</scope>
    <source>
        <tissue evidence="7">Potato root galls</tissue>
    </source>
</reference>
<dbReference type="Pfam" id="PF01522">
    <property type="entry name" value="Polysacc_deac_1"/>
    <property type="match status" value="1"/>
</dbReference>
<evidence type="ECO:0000256" key="5">
    <source>
        <dbReference type="SAM" id="SignalP"/>
    </source>
</evidence>